<feature type="domain" description="CCHC-type" evidence="10">
    <location>
        <begin position="932"/>
        <end position="947"/>
    </location>
</feature>
<feature type="compositionally biased region" description="Pro residues" evidence="9">
    <location>
        <begin position="1324"/>
        <end position="1334"/>
    </location>
</feature>
<evidence type="ECO:0000256" key="7">
    <source>
        <dbReference type="ARBA" id="ARBA00041190"/>
    </source>
</evidence>
<comment type="subcellular location">
    <subcellularLocation>
        <location evidence="1">Nucleus</location>
    </subcellularLocation>
</comment>
<dbReference type="GO" id="GO:0071036">
    <property type="term" value="P:nuclear polyadenylation-dependent snoRNA catabolic process"/>
    <property type="evidence" value="ECO:0000318"/>
    <property type="project" value="GO_Central"/>
</dbReference>
<dbReference type="SUPFAM" id="SSF57756">
    <property type="entry name" value="Retrovirus zinc finger-like domains"/>
    <property type="match status" value="1"/>
</dbReference>
<feature type="compositionally biased region" description="Low complexity" evidence="9">
    <location>
        <begin position="703"/>
        <end position="714"/>
    </location>
</feature>
<dbReference type="GO" id="GO:0071035">
    <property type="term" value="P:nuclear polyadenylation-dependent rRNA catabolic process"/>
    <property type="evidence" value="ECO:0000318"/>
    <property type="project" value="GO_Central"/>
</dbReference>
<evidence type="ECO:0000256" key="8">
    <source>
        <dbReference type="ARBA" id="ARBA00043023"/>
    </source>
</evidence>
<dbReference type="GO" id="GO:0071031">
    <property type="term" value="P:nuclear mRNA surveillance of mRNA 3'-end processing"/>
    <property type="evidence" value="ECO:0000318"/>
    <property type="project" value="GO_Central"/>
</dbReference>
<dbReference type="Gene3D" id="4.10.60.10">
    <property type="entry name" value="Zinc finger, CCHC-type"/>
    <property type="match status" value="2"/>
</dbReference>
<feature type="compositionally biased region" description="Polar residues" evidence="9">
    <location>
        <begin position="721"/>
        <end position="730"/>
    </location>
</feature>
<feature type="region of interest" description="Disordered" evidence="9">
    <location>
        <begin position="1238"/>
        <end position="1274"/>
    </location>
</feature>
<dbReference type="PROSITE" id="PS50158">
    <property type="entry name" value="ZF_CCHC"/>
    <property type="match status" value="3"/>
</dbReference>
<accession>A0A1S4GRB4</accession>
<feature type="region of interest" description="Disordered" evidence="9">
    <location>
        <begin position="233"/>
        <end position="658"/>
    </location>
</feature>
<feature type="region of interest" description="Disordered" evidence="9">
    <location>
        <begin position="1616"/>
        <end position="1642"/>
    </location>
</feature>
<feature type="compositionally biased region" description="Basic and acidic residues" evidence="9">
    <location>
        <begin position="497"/>
        <end position="525"/>
    </location>
</feature>
<feature type="compositionally biased region" description="Pro residues" evidence="9">
    <location>
        <begin position="1299"/>
        <end position="1315"/>
    </location>
</feature>
<dbReference type="InterPro" id="IPR001878">
    <property type="entry name" value="Znf_CCHC"/>
</dbReference>
<dbReference type="InterPro" id="IPR051644">
    <property type="entry name" value="TRAMP_AT-DNA-binding"/>
</dbReference>
<dbReference type="GO" id="GO:0003723">
    <property type="term" value="F:RNA binding"/>
    <property type="evidence" value="ECO:0000318"/>
    <property type="project" value="GO_Central"/>
</dbReference>
<evidence type="ECO:0000256" key="6">
    <source>
        <dbReference type="ARBA" id="ARBA00023242"/>
    </source>
</evidence>
<evidence type="ECO:0000256" key="3">
    <source>
        <dbReference type="ARBA" id="ARBA00022737"/>
    </source>
</evidence>
<keyword evidence="4" id="KW-0863">Zinc-finger</keyword>
<feature type="compositionally biased region" description="Polar residues" evidence="9">
    <location>
        <begin position="376"/>
        <end position="389"/>
    </location>
</feature>
<feature type="compositionally biased region" description="Basic residues" evidence="9">
    <location>
        <begin position="766"/>
        <end position="783"/>
    </location>
</feature>
<evidence type="ECO:0000313" key="11">
    <source>
        <dbReference type="EnsemblMetazoa" id="AGAP006128-PA"/>
    </source>
</evidence>
<reference evidence="11 12" key="1">
    <citation type="journal article" date="2002" name="Science">
        <title>The genome sequence of the malaria mosquito Anopheles gambiae.</title>
        <authorList>
            <person name="Holt R.A."/>
            <person name="Subramanian G.M."/>
            <person name="Halpern A."/>
            <person name="Sutton G.G."/>
            <person name="Charlab R."/>
            <person name="Nusskern D.R."/>
            <person name="Wincker P."/>
            <person name="Clark A.G."/>
            <person name="Ribeiro J.M."/>
            <person name="Wides R."/>
            <person name="Salzberg S.L."/>
            <person name="Loftus B."/>
            <person name="Yandell M."/>
            <person name="Majoros W.H."/>
            <person name="Rusch D.B."/>
            <person name="Lai Z."/>
            <person name="Kraft C.L."/>
            <person name="Abril J.F."/>
            <person name="Anthouard V."/>
            <person name="Arensburger P."/>
            <person name="Atkinson P.W."/>
            <person name="Baden H."/>
            <person name="de Berardinis V."/>
            <person name="Baldwin D."/>
            <person name="Benes V."/>
            <person name="Biedler J."/>
            <person name="Blass C."/>
            <person name="Bolanos R."/>
            <person name="Boscus D."/>
            <person name="Barnstead M."/>
            <person name="Cai S."/>
            <person name="Center A."/>
            <person name="Chaturverdi K."/>
            <person name="Christophides G.K."/>
            <person name="Chrystal M.A."/>
            <person name="Clamp M."/>
            <person name="Cravchik A."/>
            <person name="Curwen V."/>
            <person name="Dana A."/>
            <person name="Delcher A."/>
            <person name="Dew I."/>
            <person name="Evans C.A."/>
            <person name="Flanigan M."/>
            <person name="Grundschober-Freimoser A."/>
            <person name="Friedli L."/>
            <person name="Gu Z."/>
            <person name="Guan P."/>
            <person name="Guigo R."/>
            <person name="Hillenmeyer M.E."/>
            <person name="Hladun S.L."/>
            <person name="Hogan J.R."/>
            <person name="Hong Y.S."/>
            <person name="Hoover J."/>
            <person name="Jaillon O."/>
            <person name="Ke Z."/>
            <person name="Kodira C."/>
            <person name="Kokoza E."/>
            <person name="Koutsos A."/>
            <person name="Letunic I."/>
            <person name="Levitsky A."/>
            <person name="Liang Y."/>
            <person name="Lin J.J."/>
            <person name="Lobo N.F."/>
            <person name="Lopez J.R."/>
            <person name="Malek J.A."/>
            <person name="McIntosh T.C."/>
            <person name="Meister S."/>
            <person name="Miller J."/>
            <person name="Mobarry C."/>
            <person name="Mongin E."/>
            <person name="Murphy S.D."/>
            <person name="O'Brochta D.A."/>
            <person name="Pfannkoch C."/>
            <person name="Qi R."/>
            <person name="Regier M.A."/>
            <person name="Remington K."/>
            <person name="Shao H."/>
            <person name="Sharakhova M.V."/>
            <person name="Sitter C.D."/>
            <person name="Shetty J."/>
            <person name="Smith T.J."/>
            <person name="Strong R."/>
            <person name="Sun J."/>
            <person name="Thomasova D."/>
            <person name="Ton L.Q."/>
            <person name="Topalis P."/>
            <person name="Tu Z."/>
            <person name="Unger M.F."/>
            <person name="Walenz B."/>
            <person name="Wang A."/>
            <person name="Wang J."/>
            <person name="Wang M."/>
            <person name="Wang X."/>
            <person name="Woodford K.J."/>
            <person name="Wortman J.R."/>
            <person name="Wu M."/>
            <person name="Yao A."/>
            <person name="Zdobnov E.M."/>
            <person name="Zhang H."/>
            <person name="Zhao Q."/>
            <person name="Zhao S."/>
            <person name="Zhu S.C."/>
            <person name="Zhimulev I."/>
            <person name="Coluzzi M."/>
            <person name="della Torre A."/>
            <person name="Roth C.W."/>
            <person name="Louis C."/>
            <person name="Kalush F."/>
            <person name="Mural R.J."/>
            <person name="Myers E.W."/>
            <person name="Adams M.D."/>
            <person name="Smith H.O."/>
            <person name="Broder S."/>
            <person name="Gardner M.J."/>
            <person name="Fraser C.M."/>
            <person name="Birney E."/>
            <person name="Bork P."/>
            <person name="Brey P.T."/>
            <person name="Venter J.C."/>
            <person name="Weissenbach J."/>
            <person name="Kafatos F.C."/>
            <person name="Collins F.H."/>
            <person name="Hoffman S.L."/>
        </authorList>
    </citation>
    <scope>NUCLEOTIDE SEQUENCE [LARGE SCALE GENOMIC DNA]</scope>
    <source>
        <strain evidence="11 12">PEST</strain>
    </source>
</reference>
<keyword evidence="5" id="KW-0862">Zinc</keyword>
<dbReference type="PANTHER" id="PTHR46543">
    <property type="entry name" value="ZINC FINGER CCHC DOMAIN-CONTAINING PROTEIN 7"/>
    <property type="match status" value="1"/>
</dbReference>
<dbReference type="SMART" id="SM00343">
    <property type="entry name" value="ZnF_C2HC"/>
    <property type="match status" value="3"/>
</dbReference>
<dbReference type="Proteomes" id="UP000007062">
    <property type="component" value="Chromosome 2L"/>
</dbReference>
<keyword evidence="12" id="KW-1185">Reference proteome</keyword>
<feature type="compositionally biased region" description="Basic and acidic residues" evidence="9">
    <location>
        <begin position="628"/>
        <end position="641"/>
    </location>
</feature>
<evidence type="ECO:0000256" key="5">
    <source>
        <dbReference type="ARBA" id="ARBA00022833"/>
    </source>
</evidence>
<dbReference type="EnsemblMetazoa" id="AGAP006128-RA">
    <property type="protein sequence ID" value="AGAP006128-PA"/>
    <property type="gene ID" value="AGAP006128"/>
</dbReference>
<feature type="compositionally biased region" description="Polar residues" evidence="9">
    <location>
        <begin position="404"/>
        <end position="416"/>
    </location>
</feature>
<dbReference type="VEuPathDB" id="VectorBase:AGAP006128"/>
<keyword evidence="6" id="KW-0539">Nucleus</keyword>
<feature type="compositionally biased region" description="Acidic residues" evidence="9">
    <location>
        <begin position="676"/>
        <end position="692"/>
    </location>
</feature>
<feature type="compositionally biased region" description="Low complexity" evidence="9">
    <location>
        <begin position="437"/>
        <end position="468"/>
    </location>
</feature>
<evidence type="ECO:0000256" key="4">
    <source>
        <dbReference type="ARBA" id="ARBA00022771"/>
    </source>
</evidence>
<dbReference type="GO" id="GO:0071038">
    <property type="term" value="P:TRAMP-dependent tRNA surveillance pathway"/>
    <property type="evidence" value="ECO:0000318"/>
    <property type="project" value="GO_Central"/>
</dbReference>
<reference evidence="11" key="3">
    <citation type="submission" date="2021-01" db="UniProtKB">
        <authorList>
            <consortium name="EnsemblMetazoa"/>
        </authorList>
    </citation>
    <scope>IDENTIFICATION</scope>
    <source>
        <strain evidence="11">PEST</strain>
    </source>
</reference>
<feature type="compositionally biased region" description="Basic and acidic residues" evidence="9">
    <location>
        <begin position="1162"/>
        <end position="1174"/>
    </location>
</feature>
<evidence type="ECO:0000256" key="2">
    <source>
        <dbReference type="ARBA" id="ARBA00022723"/>
    </source>
</evidence>
<feature type="compositionally biased region" description="Polar residues" evidence="9">
    <location>
        <begin position="304"/>
        <end position="319"/>
    </location>
</feature>
<dbReference type="PANTHER" id="PTHR46543:SF1">
    <property type="entry name" value="ZINC FINGER CCHC DOMAIN-CONTAINING PROTEIN 7"/>
    <property type="match status" value="1"/>
</dbReference>
<name>A0A1S4GRB4_ANOGA</name>
<evidence type="ECO:0000256" key="9">
    <source>
        <dbReference type="SAM" id="MobiDB-lite"/>
    </source>
</evidence>
<organism evidence="11 12">
    <name type="scientific">Anopheles gambiae</name>
    <name type="common">African malaria mosquito</name>
    <dbReference type="NCBI Taxonomy" id="7165"/>
    <lineage>
        <taxon>Eukaryota</taxon>
        <taxon>Metazoa</taxon>
        <taxon>Ecdysozoa</taxon>
        <taxon>Arthropoda</taxon>
        <taxon>Hexapoda</taxon>
        <taxon>Insecta</taxon>
        <taxon>Pterygota</taxon>
        <taxon>Neoptera</taxon>
        <taxon>Endopterygota</taxon>
        <taxon>Diptera</taxon>
        <taxon>Nematocera</taxon>
        <taxon>Culicoidea</taxon>
        <taxon>Culicidae</taxon>
        <taxon>Anophelinae</taxon>
        <taxon>Anopheles</taxon>
    </lineage>
</organism>
<feature type="region of interest" description="Disordered" evidence="9">
    <location>
        <begin position="1730"/>
        <end position="1750"/>
    </location>
</feature>
<keyword evidence="3" id="KW-0677">Repeat</keyword>
<reference evidence="11 12" key="2">
    <citation type="journal article" date="2004" name="Trends Parasitol.">
        <title>The Anopheles gambiae genome: an update.</title>
        <authorList>
            <person name="Mongin E."/>
            <person name="Louis C."/>
            <person name="Holt R.A."/>
            <person name="Birney E."/>
            <person name="Collins F.H."/>
        </authorList>
    </citation>
    <scope>NUCLEOTIDE SEQUENCE [LARGE SCALE GENOMIC DNA]</scope>
    <source>
        <strain evidence="11 12">PEST</strain>
    </source>
</reference>
<feature type="domain" description="CCHC-type" evidence="10">
    <location>
        <begin position="954"/>
        <end position="969"/>
    </location>
</feature>
<dbReference type="GO" id="GO:0008270">
    <property type="term" value="F:zinc ion binding"/>
    <property type="evidence" value="ECO:0007669"/>
    <property type="project" value="UniProtKB-KW"/>
</dbReference>
<feature type="region of interest" description="Disordered" evidence="9">
    <location>
        <begin position="1154"/>
        <end position="1216"/>
    </location>
</feature>
<dbReference type="OMA" id="NCFEMGH"/>
<dbReference type="InterPro" id="IPR036875">
    <property type="entry name" value="Znf_CCHC_sf"/>
</dbReference>
<dbReference type="EMBL" id="AAAB01008960">
    <property type="status" value="NOT_ANNOTATED_CDS"/>
    <property type="molecule type" value="Genomic_DNA"/>
</dbReference>
<dbReference type="GO" id="GO:0031499">
    <property type="term" value="C:TRAMP complex"/>
    <property type="evidence" value="ECO:0000318"/>
    <property type="project" value="GO_Central"/>
</dbReference>
<dbReference type="GO" id="GO:0071037">
    <property type="term" value="P:nuclear polyadenylation-dependent snRNA catabolic process"/>
    <property type="evidence" value="ECO:0000318"/>
    <property type="project" value="GO_Central"/>
</dbReference>
<feature type="domain" description="CCHC-type" evidence="10">
    <location>
        <begin position="997"/>
        <end position="1012"/>
    </location>
</feature>
<feature type="compositionally biased region" description="Basic and acidic residues" evidence="9">
    <location>
        <begin position="391"/>
        <end position="403"/>
    </location>
</feature>
<feature type="compositionally biased region" description="Polar residues" evidence="9">
    <location>
        <begin position="605"/>
        <end position="617"/>
    </location>
</feature>
<feature type="compositionally biased region" description="Basic residues" evidence="9">
    <location>
        <begin position="642"/>
        <end position="652"/>
    </location>
</feature>
<feature type="compositionally biased region" description="Acidic residues" evidence="9">
    <location>
        <begin position="618"/>
        <end position="627"/>
    </location>
</feature>
<feature type="region of interest" description="Disordered" evidence="9">
    <location>
        <begin position="76"/>
        <end position="106"/>
    </location>
</feature>
<protein>
    <recommendedName>
        <fullName evidence="7">Zinc finger CCHC domain-containing protein 7</fullName>
    </recommendedName>
    <alternativeName>
        <fullName evidence="8">TRAMP-like complex RNA-binding factor ZCCHC7</fullName>
    </alternativeName>
</protein>
<evidence type="ECO:0000256" key="1">
    <source>
        <dbReference type="ARBA" id="ARBA00004123"/>
    </source>
</evidence>
<sequence length="1822" mass="203020">MDLEERDLAALEERLYSSIHHAYENPQSVFDPAPVTPSTTARVVSRNAVINNGSGTLPANMKRYWSGSAVPSYGDRGAPYPGNKPQTGVAPKPSSPAATAPGNVSEGGITEVTKMFITPYQSLLGNMGDPPPVESPSVPVESAHQSTPSIVASAAKHIPQKDSGLQLKKKKQTKQPLLAVEKKLANLTKLINKDRKQNAAQTMEVKKAKAKKMRHRKQQQQQIVAEIILNSSDDEVSKPWPARPERTSAPVPLSDDETDEVIIIPTPPPPQICIDCSDEEEEQPPPSVQFALPKSQKKKKKKPTSFSPRCLSPSNSSIMSDDFIGQHDRSRLNDSFTESIPNDDELECAVEGAPRPGASGKGKKSTPEARQERVPSISSEDTVCTSSETTDQEKRPQEAEKGSASKSQSQQCNESATKGKKDSATNTKKTPSKVKASKAAPASPSIVAAAASPSVAKNNANSNKAVAAGSNDTASIAKPQGKTKARSKSPLTLVLEAARKHFEMAPKQPRDGSAKKTKSKKDSSVQKEPTATPGTPTDKTVSECAVNEPAPSKSTAGPKGKKKKNLTTIAPVDDVVSSESDYDIARPASKASTPKGPPGKKSRRSASNFFEQMGDVSSESDYDESFLQEEKGNEKHKQAKESKKRLGRKRKQYNSETYSDEDFACLLTDIVRAVSDTEDEEDEDDNDDDADGDVAALLANEGKTGTKAADTAATSKKRKQNSLTEQQTPSKAARNLKKKKKLNEQPPAATSEELPADQEQPEVVVAKKKKKQKEPKASAKKRLAGSGCSTPEVHAVCLEQSSTNTPAQRSKDLMEEDSRAVHNATSEPDQIQIIADSDVDGDDDDDDDLRIIDNSFNGRFSVASGGSCSSKAPPVGPDCAWNDEMKQFYNTSWADEDLNLKSILRQMPRDSRHWYLLLKDRYPDPPRKEIICSNCGERGHVRFKCRNAPKLVTCYMCGEQGHREPRCPKTVCLNCGAKTRNFVRGCKTCARDADTICFSCGVRGHTQRSCPDLWRRYHSTIEDNVPLKEDFVKNPKARWCCVCCRHGHQAHKCNDARRIFGHPIPNTSVSSYLPAYRGEYNRSSKRQTEEQQRRLALDPTARYNLLSSDANGCELNLSEMTQNENGFYYNFLRTTGLLEKYEKRPSVDDVVEVVEQQQQQQQHEEAPPEVKQENDEVLLIESSPPAEPFVSEQEQNDIEQPKEEEMSPQVTPEPCNQTVSQRAAVTIVEENSNYSFSEFHTEEEKQPEVACETSGGGIPSRPSEERTSDNINSSQQAALSLDFIPLSTEPEVPDLFTLPPLPPRPPRPQRPPLPILPTAEQATLPPPQQTPEPPANTIVRAAEPDRSIMPKAGEPVETDAKVVLSKDHAKVLLSLKGSEFLNEAGQRHNVRLSITFESVGNMLQIHGTTEAQDRFHEELVRYLSGGTQQKVIADNNNIEISNCPKLSNKMAKYIRGHLKQLVSSQHLPMSKLLENWSNANQANIARHRRKLNILLFGVYGMREGRKYLNVLRTQLALCLQTKPRDSEVPQAQRDIVNEAIRYIFTGYDHKDYATLADEFEELKHSNKLRRITFFDLEVQQRPLKADAVNKNKTCCKRPTQHAADYHYLKFIETLKKQPQKKQNKSPIVKKDAKKPRTRSNSIAEKRAQLDWNHHQEQHEEQRFNQEEQQADDYIDTDATMHHNGEGNRRYADDFIMNTYADQQIDSDRLDQLDSSTRHVQESDWIGANGSNYQQQQQQQQQDFPQHGNEWYDDRDQNRWAVFDSTPPQTEHRFQWFGQSNDVGPSGPSGAFPASVARLTEWDNTLREQELSQLERLQNMLRR</sequence>
<proteinExistence type="predicted"/>
<dbReference type="InParanoid" id="A0A1S4GRB4"/>
<evidence type="ECO:0000313" key="12">
    <source>
        <dbReference type="Proteomes" id="UP000007062"/>
    </source>
</evidence>
<evidence type="ECO:0000259" key="10">
    <source>
        <dbReference type="PROSITE" id="PS50158"/>
    </source>
</evidence>
<dbReference type="GO" id="GO:0071039">
    <property type="term" value="P:nuclear polyadenylation-dependent CUT catabolic process"/>
    <property type="evidence" value="ECO:0000318"/>
    <property type="project" value="GO_Central"/>
</dbReference>
<feature type="region of interest" description="Disordered" evidence="9">
    <location>
        <begin position="1297"/>
        <end position="1334"/>
    </location>
</feature>
<keyword evidence="2" id="KW-0479">Metal-binding</keyword>
<dbReference type="VEuPathDB" id="VectorBase:AGAMI1_008141"/>
<feature type="compositionally biased region" description="Low complexity" evidence="9">
    <location>
        <begin position="90"/>
        <end position="101"/>
    </location>
</feature>
<feature type="region of interest" description="Disordered" evidence="9">
    <location>
        <begin position="674"/>
        <end position="789"/>
    </location>
</feature>